<dbReference type="EC" id="2.1.1.72" evidence="2"/>
<dbReference type="PROSITE" id="PS00092">
    <property type="entry name" value="N6_MTASE"/>
    <property type="match status" value="1"/>
</dbReference>
<evidence type="ECO:0000256" key="2">
    <source>
        <dbReference type="ARBA" id="ARBA00011900"/>
    </source>
</evidence>
<keyword evidence="3 8" id="KW-0489">Methyltransferase</keyword>
<dbReference type="InterPro" id="IPR029063">
    <property type="entry name" value="SAM-dependent_MTases_sf"/>
</dbReference>
<dbReference type="EMBL" id="BONE01000062">
    <property type="protein sequence ID" value="GIF76495.1"/>
    <property type="molecule type" value="Genomic_DNA"/>
</dbReference>
<comment type="catalytic activity">
    <reaction evidence="6">
        <text>a 2'-deoxyadenosine in DNA + S-adenosyl-L-methionine = an N(6)-methyl-2'-deoxyadenosine in DNA + S-adenosyl-L-homocysteine + H(+)</text>
        <dbReference type="Rhea" id="RHEA:15197"/>
        <dbReference type="Rhea" id="RHEA-COMP:12418"/>
        <dbReference type="Rhea" id="RHEA-COMP:12419"/>
        <dbReference type="ChEBI" id="CHEBI:15378"/>
        <dbReference type="ChEBI" id="CHEBI:57856"/>
        <dbReference type="ChEBI" id="CHEBI:59789"/>
        <dbReference type="ChEBI" id="CHEBI:90615"/>
        <dbReference type="ChEBI" id="CHEBI:90616"/>
        <dbReference type="EC" id="2.1.1.72"/>
    </reaction>
</comment>
<dbReference type="InterPro" id="IPR050953">
    <property type="entry name" value="N4_N6_ade-DNA_methylase"/>
</dbReference>
<name>A0ABQ4CYY1_9ACTN</name>
<keyword evidence="4" id="KW-0808">Transferase</keyword>
<comment type="caution">
    <text evidence="8">The sequence shown here is derived from an EMBL/GenBank/DDBJ whole genome shotgun (WGS) entry which is preliminary data.</text>
</comment>
<organism evidence="8 9">
    <name type="scientific">Asanoa siamensis</name>
    <dbReference type="NCBI Taxonomy" id="926357"/>
    <lineage>
        <taxon>Bacteria</taxon>
        <taxon>Bacillati</taxon>
        <taxon>Actinomycetota</taxon>
        <taxon>Actinomycetes</taxon>
        <taxon>Micromonosporales</taxon>
        <taxon>Micromonosporaceae</taxon>
        <taxon>Asanoa</taxon>
    </lineage>
</organism>
<dbReference type="PANTHER" id="PTHR33841:SF5">
    <property type="entry name" value="DNA METHYLASE (MODIFICATION METHYLASE) (METHYLTRANSFERASE)-RELATED"/>
    <property type="match status" value="1"/>
</dbReference>
<evidence type="ECO:0000256" key="6">
    <source>
        <dbReference type="ARBA" id="ARBA00047942"/>
    </source>
</evidence>
<accession>A0ABQ4CYY1</accession>
<evidence type="ECO:0000256" key="5">
    <source>
        <dbReference type="ARBA" id="ARBA00022691"/>
    </source>
</evidence>
<evidence type="ECO:0000256" key="4">
    <source>
        <dbReference type="ARBA" id="ARBA00022679"/>
    </source>
</evidence>
<evidence type="ECO:0000313" key="8">
    <source>
        <dbReference type="EMBL" id="GIF76495.1"/>
    </source>
</evidence>
<keyword evidence="9" id="KW-1185">Reference proteome</keyword>
<reference evidence="8 9" key="1">
    <citation type="submission" date="2021-01" db="EMBL/GenBank/DDBJ databases">
        <title>Whole genome shotgun sequence of Asanoa siamensis NBRC 107932.</title>
        <authorList>
            <person name="Komaki H."/>
            <person name="Tamura T."/>
        </authorList>
    </citation>
    <scope>NUCLEOTIDE SEQUENCE [LARGE SCALE GENOMIC DNA]</scope>
    <source>
        <strain evidence="8 9">NBRC 107932</strain>
    </source>
</reference>
<dbReference type="GO" id="GO:0032259">
    <property type="term" value="P:methylation"/>
    <property type="evidence" value="ECO:0007669"/>
    <property type="project" value="UniProtKB-KW"/>
</dbReference>
<keyword evidence="5" id="KW-0949">S-adenosyl-L-methionine</keyword>
<protein>
    <recommendedName>
        <fullName evidence="2">site-specific DNA-methyltransferase (adenine-specific)</fullName>
        <ecNumber evidence="2">2.1.1.72</ecNumber>
    </recommendedName>
</protein>
<dbReference type="InterPro" id="IPR011639">
    <property type="entry name" value="MethylTrfase_TaqI-like_dom"/>
</dbReference>
<dbReference type="PRINTS" id="PR00507">
    <property type="entry name" value="N12N6MTFRASE"/>
</dbReference>
<dbReference type="Pfam" id="PF07669">
    <property type="entry name" value="Eco57I"/>
    <property type="match status" value="1"/>
</dbReference>
<dbReference type="Proteomes" id="UP000604117">
    <property type="component" value="Unassembled WGS sequence"/>
</dbReference>
<dbReference type="InterPro" id="IPR002052">
    <property type="entry name" value="DNA_methylase_N6_adenine_CS"/>
</dbReference>
<dbReference type="SUPFAM" id="SSF53335">
    <property type="entry name" value="S-adenosyl-L-methionine-dependent methyltransferases"/>
    <property type="match status" value="1"/>
</dbReference>
<dbReference type="Gene3D" id="3.40.50.150">
    <property type="entry name" value="Vaccinia Virus protein VP39"/>
    <property type="match status" value="1"/>
</dbReference>
<evidence type="ECO:0000259" key="7">
    <source>
        <dbReference type="Pfam" id="PF07669"/>
    </source>
</evidence>
<proteinExistence type="inferred from homology"/>
<dbReference type="GO" id="GO:0008168">
    <property type="term" value="F:methyltransferase activity"/>
    <property type="evidence" value="ECO:0007669"/>
    <property type="project" value="UniProtKB-KW"/>
</dbReference>
<evidence type="ECO:0000256" key="1">
    <source>
        <dbReference type="ARBA" id="ARBA00006594"/>
    </source>
</evidence>
<feature type="domain" description="Type II methyltransferase M.TaqI-like" evidence="7">
    <location>
        <begin position="140"/>
        <end position="224"/>
    </location>
</feature>
<gene>
    <name evidence="8" type="ORF">Asi02nite_60130</name>
</gene>
<evidence type="ECO:0000313" key="9">
    <source>
        <dbReference type="Proteomes" id="UP000604117"/>
    </source>
</evidence>
<evidence type="ECO:0000256" key="3">
    <source>
        <dbReference type="ARBA" id="ARBA00022603"/>
    </source>
</evidence>
<sequence>MTITADETNPRSDRLAKMGTTAGRGEVFTRRWIVELILDLCGYTDDKDLTGLRLLDPAVGAGAFLSVALDRLLAARARQAEPTGWADLSSAISAVDIEQRHVLMCREAVADRLRHEGCPAAEAAQLASAWVRRADFLLDDITTTSFNVIVGNPPYVRIEDLEADLLAAYRRARPTMGGRADIYVGFYERALDLLAADGQLGFICADRWMRNQYGRALRAKILNEGYAIDTCLVMHDVAAFEADVSAYPAITVIRRGAQRSAVVGDASENFDGPAAANLVEWAQRPGARPFKSESVTAAILPHWHDSADSWPDGTPSTLAWLESLAEKLPVLEDEATGTRIRIGVATGADAVYVTRDPNAVEEDRLLPLAMPADIRSGSFEWNQQFLINPWDDDGLVDLDDWPLLSRYLQRHGDVVRRRAVAKNNPARWYRTIDRVSLEIKGKRKLLLEDLKAKASPVLEPGDTYPHHNLYYIVSDAWDLEVLGGLLLSEVVERQVAAYCVKMRGRTLRFQAQYLRRVRAPQPDRIDASLAVALREAFQVRDRAAATAAALEAYGMSHLPE</sequence>
<dbReference type="RefSeq" id="WP_239127239.1">
    <property type="nucleotide sequence ID" value="NZ_BONE01000062.1"/>
</dbReference>
<dbReference type="PANTHER" id="PTHR33841">
    <property type="entry name" value="DNA METHYLTRANSFERASE YEEA-RELATED"/>
    <property type="match status" value="1"/>
</dbReference>
<comment type="similarity">
    <text evidence="1">Belongs to the N(4)/N(6)-methyltransferase family.</text>
</comment>